<dbReference type="Gene3D" id="1.20.1540.10">
    <property type="entry name" value="Rhomboid-like"/>
    <property type="match status" value="1"/>
</dbReference>
<evidence type="ECO:0000256" key="9">
    <source>
        <dbReference type="ARBA" id="ARBA00023136"/>
    </source>
</evidence>
<evidence type="ECO:0000256" key="10">
    <source>
        <dbReference type="RuleBase" id="RU362115"/>
    </source>
</evidence>
<proteinExistence type="inferred from homology"/>
<dbReference type="GO" id="GO:0004252">
    <property type="term" value="F:serine-type endopeptidase activity"/>
    <property type="evidence" value="ECO:0007669"/>
    <property type="project" value="InterPro"/>
</dbReference>
<dbReference type="Proteomes" id="UP000572268">
    <property type="component" value="Unassembled WGS sequence"/>
</dbReference>
<keyword evidence="9 10" id="KW-0472">Membrane</keyword>
<name>A0A7J6MXE6_PEROL</name>
<dbReference type="AlphaFoldDB" id="A0A7J6MXE6"/>
<dbReference type="InterPro" id="IPR002610">
    <property type="entry name" value="Peptidase_S54_rhomboid-like"/>
</dbReference>
<dbReference type="Pfam" id="PF01694">
    <property type="entry name" value="Rhomboid"/>
    <property type="match status" value="1"/>
</dbReference>
<keyword evidence="7 10" id="KW-0720">Serine protease</keyword>
<comment type="caution">
    <text evidence="10">Lacks conserved residue(s) required for the propagation of feature annotation.</text>
</comment>
<evidence type="ECO:0000313" key="13">
    <source>
        <dbReference type="Proteomes" id="UP000572268"/>
    </source>
</evidence>
<evidence type="ECO:0000256" key="7">
    <source>
        <dbReference type="ARBA" id="ARBA00022825"/>
    </source>
</evidence>
<feature type="transmembrane region" description="Helical" evidence="10">
    <location>
        <begin position="145"/>
        <end position="165"/>
    </location>
</feature>
<dbReference type="GO" id="GO:0016020">
    <property type="term" value="C:membrane"/>
    <property type="evidence" value="ECO:0007669"/>
    <property type="project" value="UniProtKB-SubCell"/>
</dbReference>
<comment type="subcellular location">
    <subcellularLocation>
        <location evidence="2 10">Membrane</location>
        <topology evidence="2 10">Multi-pass membrane protein</topology>
    </subcellularLocation>
</comment>
<evidence type="ECO:0000256" key="8">
    <source>
        <dbReference type="ARBA" id="ARBA00022989"/>
    </source>
</evidence>
<evidence type="ECO:0000256" key="3">
    <source>
        <dbReference type="ARBA" id="ARBA00009045"/>
    </source>
</evidence>
<reference evidence="12 13" key="1">
    <citation type="submission" date="2020-04" db="EMBL/GenBank/DDBJ databases">
        <title>Perkinsus olseni comparative genomics.</title>
        <authorList>
            <person name="Bogema D.R."/>
        </authorList>
    </citation>
    <scope>NUCLEOTIDE SEQUENCE [LARGE SCALE GENOMIC DNA]</scope>
    <source>
        <strain evidence="12">ATCC PRA-31</strain>
    </source>
</reference>
<comment type="catalytic activity">
    <reaction evidence="1 10">
        <text>Cleaves type-1 transmembrane domains using a catalytic dyad composed of serine and histidine that are contributed by different transmembrane domains.</text>
        <dbReference type="EC" id="3.4.21.105"/>
    </reaction>
</comment>
<evidence type="ECO:0000256" key="2">
    <source>
        <dbReference type="ARBA" id="ARBA00004141"/>
    </source>
</evidence>
<keyword evidence="6 10" id="KW-0378">Hydrolase</keyword>
<dbReference type="PANTHER" id="PTHR22936">
    <property type="entry name" value="RHOMBOID-RELATED"/>
    <property type="match status" value="1"/>
</dbReference>
<comment type="similarity">
    <text evidence="3 10">Belongs to the peptidase S54 family.</text>
</comment>
<dbReference type="PANTHER" id="PTHR22936:SF69">
    <property type="entry name" value="RHOMBOID-LIKE PROTEIN"/>
    <property type="match status" value="1"/>
</dbReference>
<evidence type="ECO:0000256" key="6">
    <source>
        <dbReference type="ARBA" id="ARBA00022801"/>
    </source>
</evidence>
<evidence type="ECO:0000313" key="12">
    <source>
        <dbReference type="EMBL" id="KAF4675900.1"/>
    </source>
</evidence>
<evidence type="ECO:0000256" key="5">
    <source>
        <dbReference type="ARBA" id="ARBA00022692"/>
    </source>
</evidence>
<gene>
    <name evidence="12" type="primary">RHBDL2</name>
    <name evidence="12" type="ORF">FOL46_009115</name>
</gene>
<organism evidence="12 13">
    <name type="scientific">Perkinsus olseni</name>
    <name type="common">Perkinsus atlanticus</name>
    <dbReference type="NCBI Taxonomy" id="32597"/>
    <lineage>
        <taxon>Eukaryota</taxon>
        <taxon>Sar</taxon>
        <taxon>Alveolata</taxon>
        <taxon>Perkinsozoa</taxon>
        <taxon>Perkinsea</taxon>
        <taxon>Perkinsida</taxon>
        <taxon>Perkinsidae</taxon>
        <taxon>Perkinsus</taxon>
    </lineage>
</organism>
<keyword evidence="5 10" id="KW-0812">Transmembrane</keyword>
<feature type="transmembrane region" description="Helical" evidence="10">
    <location>
        <begin position="82"/>
        <end position="100"/>
    </location>
</feature>
<dbReference type="InterPro" id="IPR035952">
    <property type="entry name" value="Rhomboid-like_sf"/>
</dbReference>
<keyword evidence="8 10" id="KW-1133">Transmembrane helix</keyword>
<evidence type="ECO:0000256" key="4">
    <source>
        <dbReference type="ARBA" id="ARBA00022670"/>
    </source>
</evidence>
<feature type="domain" description="Peptidase S54 rhomboid" evidence="11">
    <location>
        <begin position="80"/>
        <end position="218"/>
    </location>
</feature>
<evidence type="ECO:0000256" key="1">
    <source>
        <dbReference type="ARBA" id="ARBA00000156"/>
    </source>
</evidence>
<protein>
    <recommendedName>
        <fullName evidence="10">Rhomboid-like protease</fullName>
        <ecNumber evidence="10">3.4.21.105</ecNumber>
    </recommendedName>
</protein>
<evidence type="ECO:0000259" key="11">
    <source>
        <dbReference type="Pfam" id="PF01694"/>
    </source>
</evidence>
<dbReference type="SUPFAM" id="SSF144091">
    <property type="entry name" value="Rhomboid-like"/>
    <property type="match status" value="1"/>
</dbReference>
<comment type="function">
    <text evidence="10">Serine protease involved in intramembrane proteolysis.</text>
</comment>
<sequence length="553" mass="60456">MTPGGLGPMRYVAPPSMMHNETFAELIFPGFGSRSFIWRVSCLQVLEFISSLAVGQQNGAPATCTLFLMGASWGPSIAKGGLWRLIAPMGLHANMLHLFFNIFFQLRMGFGMERQFGFKKFMSLYMLCGLVGNLISVAVDPFKLAVGASTAGFGLVGVWLAEIFLSWHVLGPHRDRTMVWVAFVTVGCIVMSTMQPNIDMFGHFGGALAGFLAATMISDMPDQYKPSHTELSAEACARLRQFADSSQVVATSYVHQDGSAPIPNYVSTWPVGLTLFHGTPGATATTSSTAEVGNSELLHICVQLPSWNKDDIPPDFAFCRMLSENSGDLRTREGSLTLLNSLGLGRYSAATITRLEAQFGVGTVQCDGPEKMSETLRKRKFDKIVINFPHALLPKKIAKFKITADPEQVTSHGRKSSKVRDTSEQSITVETGLVRDVESPSLNRYLTAIFATAKGALRHPHGELHLRLLRQKTFNRPGRALERAVYHSGLALIRTIDLGADEGSALSRLGYRPRDPTGRKINLNECLTLVFGARVDGVSPDSYDDFLGKSLIL</sequence>
<dbReference type="EC" id="3.4.21.105" evidence="10"/>
<dbReference type="InterPro" id="IPR022764">
    <property type="entry name" value="Peptidase_S54_rhomboid_dom"/>
</dbReference>
<accession>A0A7J6MXE6</accession>
<feature type="transmembrane region" description="Helical" evidence="10">
    <location>
        <begin position="177"/>
        <end position="194"/>
    </location>
</feature>
<feature type="transmembrane region" description="Helical" evidence="10">
    <location>
        <begin position="121"/>
        <end position="139"/>
    </location>
</feature>
<keyword evidence="4 10" id="KW-0645">Protease</keyword>
<dbReference type="GO" id="GO:0006508">
    <property type="term" value="P:proteolysis"/>
    <property type="evidence" value="ECO:0007669"/>
    <property type="project" value="UniProtKB-KW"/>
</dbReference>
<dbReference type="EMBL" id="JABANN010000008">
    <property type="protein sequence ID" value="KAF4675900.1"/>
    <property type="molecule type" value="Genomic_DNA"/>
</dbReference>
<comment type="caution">
    <text evidence="12">The sequence shown here is derived from an EMBL/GenBank/DDBJ whole genome shotgun (WGS) entry which is preliminary data.</text>
</comment>